<evidence type="ECO:0000313" key="4">
    <source>
        <dbReference type="Proteomes" id="UP000433101"/>
    </source>
</evidence>
<evidence type="ECO:0000259" key="2">
    <source>
        <dbReference type="Pfam" id="PF16998"/>
    </source>
</evidence>
<evidence type="ECO:0000256" key="1">
    <source>
        <dbReference type="SAM" id="MobiDB-lite"/>
    </source>
</evidence>
<sequence length="131" mass="13536">MPSPVGSDDVTSPLDLTGSIDGAQNAADADIGVDDRKAIAFALAAGPTSVSRPAAFTWSNPVSGNSGTIISLKEESVPFGTECSRFETTANTIGGVRAYTGLACRDANTNWTIVDLRPKDDVQDDASTARS</sequence>
<organism evidence="3 4">
    <name type="scientific">Stappia sediminis</name>
    <dbReference type="NCBI Taxonomy" id="2692190"/>
    <lineage>
        <taxon>Bacteria</taxon>
        <taxon>Pseudomonadati</taxon>
        <taxon>Pseudomonadota</taxon>
        <taxon>Alphaproteobacteria</taxon>
        <taxon>Hyphomicrobiales</taxon>
        <taxon>Stappiaceae</taxon>
        <taxon>Stappia</taxon>
    </lineage>
</organism>
<comment type="caution">
    <text evidence="3">The sequence shown here is derived from an EMBL/GenBank/DDBJ whole genome shotgun (WGS) entry which is preliminary data.</text>
</comment>
<keyword evidence="4" id="KW-1185">Reference proteome</keyword>
<dbReference type="Proteomes" id="UP000433101">
    <property type="component" value="Unassembled WGS sequence"/>
</dbReference>
<feature type="domain" description="Surface antigen" evidence="2">
    <location>
        <begin position="16"/>
        <end position="118"/>
    </location>
</feature>
<proteinExistence type="predicted"/>
<dbReference type="AlphaFoldDB" id="A0A7X3S8P1"/>
<evidence type="ECO:0000313" key="3">
    <source>
        <dbReference type="EMBL" id="MXN65999.1"/>
    </source>
</evidence>
<gene>
    <name evidence="3" type="ORF">GR183_13885</name>
</gene>
<dbReference type="InterPro" id="IPR032635">
    <property type="entry name" value="Anti_2"/>
</dbReference>
<accession>A0A7X3S8P1</accession>
<feature type="region of interest" description="Disordered" evidence="1">
    <location>
        <begin position="1"/>
        <end position="21"/>
    </location>
</feature>
<name>A0A7X3S8P1_9HYPH</name>
<dbReference type="Pfam" id="PF16998">
    <property type="entry name" value="17kDa_Anti_2"/>
    <property type="match status" value="1"/>
</dbReference>
<protein>
    <submittedName>
        <fullName evidence="3">Pyridoxamine 5'-phosphate oxidase</fullName>
    </submittedName>
</protein>
<reference evidence="3 4" key="1">
    <citation type="submission" date="2019-12" db="EMBL/GenBank/DDBJ databases">
        <authorList>
            <person name="Li M."/>
        </authorList>
    </citation>
    <scope>NUCLEOTIDE SEQUENCE [LARGE SCALE GENOMIC DNA]</scope>
    <source>
        <strain evidence="3 4">GBMRC 2046</strain>
    </source>
</reference>
<dbReference type="EMBL" id="WUMV01000006">
    <property type="protein sequence ID" value="MXN65999.1"/>
    <property type="molecule type" value="Genomic_DNA"/>
</dbReference>